<dbReference type="HOGENOM" id="CLU_789235_0_0_7"/>
<dbReference type="KEGG" id="ppd:Ppro_2294"/>
<organism evidence="1 2">
    <name type="scientific">Pelobacter propionicus (strain DSM 2379 / NBRC 103807 / OttBd1)</name>
    <dbReference type="NCBI Taxonomy" id="338966"/>
    <lineage>
        <taxon>Bacteria</taxon>
        <taxon>Pseudomonadati</taxon>
        <taxon>Thermodesulfobacteriota</taxon>
        <taxon>Desulfuromonadia</taxon>
        <taxon>Desulfuromonadales</taxon>
        <taxon>Desulfuromonadaceae</taxon>
        <taxon>Pelobacter</taxon>
    </lineage>
</organism>
<dbReference type="eggNOG" id="ENOG5033CFZ">
    <property type="taxonomic scope" value="Bacteria"/>
</dbReference>
<dbReference type="OrthoDB" id="5516061at2"/>
<dbReference type="EMBL" id="CP000482">
    <property type="protein sequence ID" value="ABK99901.1"/>
    <property type="molecule type" value="Genomic_DNA"/>
</dbReference>
<evidence type="ECO:0000313" key="1">
    <source>
        <dbReference type="EMBL" id="ABK99901.1"/>
    </source>
</evidence>
<accession>A1ARD1</accession>
<dbReference type="AlphaFoldDB" id="A1ARD1"/>
<protein>
    <submittedName>
        <fullName evidence="1">Uncharacterized protein</fullName>
    </submittedName>
</protein>
<keyword evidence="2" id="KW-1185">Reference proteome</keyword>
<dbReference type="Proteomes" id="UP000006732">
    <property type="component" value="Chromosome"/>
</dbReference>
<proteinExistence type="predicted"/>
<reference evidence="1 2" key="1">
    <citation type="submission" date="2006-10" db="EMBL/GenBank/DDBJ databases">
        <title>Complete sequence of chromosome of Pelobacter propionicus DSM 2379.</title>
        <authorList>
            <consortium name="US DOE Joint Genome Institute"/>
            <person name="Copeland A."/>
            <person name="Lucas S."/>
            <person name="Lapidus A."/>
            <person name="Barry K."/>
            <person name="Detter J.C."/>
            <person name="Glavina del Rio T."/>
            <person name="Hammon N."/>
            <person name="Israni S."/>
            <person name="Dalin E."/>
            <person name="Tice H."/>
            <person name="Pitluck S."/>
            <person name="Saunders E."/>
            <person name="Brettin T."/>
            <person name="Bruce D."/>
            <person name="Han C."/>
            <person name="Tapia R."/>
            <person name="Schmutz J."/>
            <person name="Larimer F."/>
            <person name="Land M."/>
            <person name="Hauser L."/>
            <person name="Kyrpides N."/>
            <person name="Kim E."/>
            <person name="Lovley D."/>
            <person name="Richardson P."/>
        </authorList>
    </citation>
    <scope>NUCLEOTIDE SEQUENCE [LARGE SCALE GENOMIC DNA]</scope>
    <source>
        <strain evidence="2">DSM 2379 / NBRC 103807 / OttBd1</strain>
    </source>
</reference>
<dbReference type="RefSeq" id="WP_011736157.1">
    <property type="nucleotide sequence ID" value="NC_008609.1"/>
</dbReference>
<gene>
    <name evidence="1" type="ordered locus">Ppro_2294</name>
</gene>
<name>A1ARD1_PELPD</name>
<sequence length="307" mass="35529">MCGYCTEETALYVLRKDVQGNLQMKELGSNLGRHFYLRESQDFISALDRLKRSLAQKRLPFFSEVSHDVVLCRGLEILLEQGFASPAYQRLLKMPLYRDAIAALCSSENRQAFEVATAGLNIASLGILYEAETYFWEDCSKQMRKLADMLSSCRHLVKHYISWWLNGDGLQMNEDCVVKEESFRFALLFRALYFSVLMIGKYSAGKKMLTAIAQRNPAGTPFFDGDDLWLQRVAALKLYDLEGIEVFSKNLKTIRNGLYFYIDMIRGFSIEQKQVLLDEIRQYKETDRMDSLIQMSRWLRNDLGLDT</sequence>
<evidence type="ECO:0000313" key="2">
    <source>
        <dbReference type="Proteomes" id="UP000006732"/>
    </source>
</evidence>